<comment type="similarity">
    <text evidence="2">Belongs to the fimbrial protein family.</text>
</comment>
<evidence type="ECO:0000256" key="4">
    <source>
        <dbReference type="ARBA" id="ARBA00023263"/>
    </source>
</evidence>
<organism evidence="7 8">
    <name type="scientific">Providencia manganoxydans</name>
    <dbReference type="NCBI Taxonomy" id="2923283"/>
    <lineage>
        <taxon>Bacteria</taxon>
        <taxon>Pseudomonadati</taxon>
        <taxon>Pseudomonadota</taxon>
        <taxon>Gammaproteobacteria</taxon>
        <taxon>Enterobacterales</taxon>
        <taxon>Morganellaceae</taxon>
        <taxon>Providencia</taxon>
    </lineage>
</organism>
<dbReference type="PANTHER" id="PTHR33420">
    <property type="entry name" value="FIMBRIAL SUBUNIT ELFA-RELATED"/>
    <property type="match status" value="1"/>
</dbReference>
<feature type="signal peptide" evidence="5">
    <location>
        <begin position="1"/>
        <end position="25"/>
    </location>
</feature>
<protein>
    <recommendedName>
        <fullName evidence="6">Fimbrial-type adhesion domain-containing protein</fullName>
    </recommendedName>
</protein>
<sequence>MLNKSLVTYCVLSLLLVFSVNIAFAVTVNGGAIHFSGSIVNAGCAVSASSNNQNVDMGEYRSALFTAMGVRSNSVLFNIELEDCDSTVSTQVSTAFSGTVDSVDPTVLAISNTAGGASGSAFTGTFN</sequence>
<keyword evidence="8" id="KW-1185">Reference proteome</keyword>
<dbReference type="SUPFAM" id="SSF49401">
    <property type="entry name" value="Bacterial adhesins"/>
    <property type="match status" value="1"/>
</dbReference>
<feature type="domain" description="Fimbrial-type adhesion" evidence="6">
    <location>
        <begin position="33"/>
        <end position="117"/>
    </location>
</feature>
<evidence type="ECO:0000256" key="3">
    <source>
        <dbReference type="ARBA" id="ARBA00022729"/>
    </source>
</evidence>
<keyword evidence="3 5" id="KW-0732">Signal</keyword>
<dbReference type="InterPro" id="IPR008966">
    <property type="entry name" value="Adhesion_dom_sf"/>
</dbReference>
<comment type="subcellular location">
    <subcellularLocation>
        <location evidence="1">Fimbrium</location>
    </subcellularLocation>
</comment>
<dbReference type="EMBL" id="CP067099">
    <property type="protein sequence ID" value="QQO63655.1"/>
    <property type="molecule type" value="Genomic_DNA"/>
</dbReference>
<dbReference type="Pfam" id="PF00419">
    <property type="entry name" value="Fimbrial"/>
    <property type="match status" value="1"/>
</dbReference>
<evidence type="ECO:0000256" key="2">
    <source>
        <dbReference type="ARBA" id="ARBA00006671"/>
    </source>
</evidence>
<evidence type="ECO:0000256" key="1">
    <source>
        <dbReference type="ARBA" id="ARBA00004561"/>
    </source>
</evidence>
<keyword evidence="4" id="KW-0281">Fimbrium</keyword>
<dbReference type="InterPro" id="IPR050263">
    <property type="entry name" value="Bact_Fimbrial_Adh_Pro"/>
</dbReference>
<dbReference type="InterPro" id="IPR036937">
    <property type="entry name" value="Adhesion_dom_fimbrial_sf"/>
</dbReference>
<evidence type="ECO:0000256" key="5">
    <source>
        <dbReference type="SAM" id="SignalP"/>
    </source>
</evidence>
<proteinExistence type="inferred from homology"/>
<dbReference type="RefSeq" id="WP_337979857.1">
    <property type="nucleotide sequence ID" value="NZ_CP067099.1"/>
</dbReference>
<dbReference type="InterPro" id="IPR000259">
    <property type="entry name" value="Adhesion_dom_fimbrial"/>
</dbReference>
<evidence type="ECO:0000313" key="8">
    <source>
        <dbReference type="Proteomes" id="UP000596157"/>
    </source>
</evidence>
<dbReference type="Proteomes" id="UP000596157">
    <property type="component" value="Chromosome"/>
</dbReference>
<feature type="chain" id="PRO_5045462505" description="Fimbrial-type adhesion domain-containing protein" evidence="5">
    <location>
        <begin position="26"/>
        <end position="127"/>
    </location>
</feature>
<evidence type="ECO:0000313" key="7">
    <source>
        <dbReference type="EMBL" id="QQO63655.1"/>
    </source>
</evidence>
<reference evidence="8" key="1">
    <citation type="submission" date="2021-01" db="EMBL/GenBank/DDBJ databases">
        <title>Providencia vermicola LLDRA6, a soil-borne Mn(II)-oxidizing bacterium, exploits a strategy of superoxide production coupled to hydrogen peroxide consumption to generate Mn oxides, as revealed by transcriptional up-regulation of genes for phenylacetic acid catabolism.</title>
        <authorList>
            <person name="Chen S."/>
            <person name="Ding Z."/>
            <person name="Chen J."/>
            <person name="Luo J."/>
            <person name="Ruan X."/>
            <person name="Li Z."/>
            <person name="Liao F."/>
            <person name="He J."/>
            <person name="Li D."/>
        </authorList>
    </citation>
    <scope>NUCLEOTIDE SEQUENCE [LARGE SCALE GENOMIC DNA]</scope>
    <source>
        <strain evidence="8">LLDRA6</strain>
    </source>
</reference>
<accession>A0ABX7AI71</accession>
<gene>
    <name evidence="7" type="ORF">JI723_06700</name>
</gene>
<evidence type="ECO:0000259" key="6">
    <source>
        <dbReference type="Pfam" id="PF00419"/>
    </source>
</evidence>
<dbReference type="GeneID" id="92278386"/>
<dbReference type="Gene3D" id="2.60.40.1090">
    <property type="entry name" value="Fimbrial-type adhesion domain"/>
    <property type="match status" value="1"/>
</dbReference>
<name>A0ABX7AI71_9GAMM</name>
<dbReference type="PANTHER" id="PTHR33420:SF12">
    <property type="entry name" value="FIMBRIN-LIKE PROTEIN FIMI-RELATED"/>
    <property type="match status" value="1"/>
</dbReference>